<dbReference type="STRING" id="1122189.SAMN02745165_02687"/>
<dbReference type="Pfam" id="PF03721">
    <property type="entry name" value="UDPG_MGDP_dh_N"/>
    <property type="match status" value="1"/>
</dbReference>
<evidence type="ECO:0000259" key="5">
    <source>
        <dbReference type="SMART" id="SM00984"/>
    </source>
</evidence>
<protein>
    <submittedName>
        <fullName evidence="6">UDP-N-acetyl-D-galactosamine dehydrogenase</fullName>
    </submittedName>
</protein>
<keyword evidence="3" id="KW-0520">NAD</keyword>
<dbReference type="PIRSF" id="PIRSF000124">
    <property type="entry name" value="UDPglc_GDPman_dh"/>
    <property type="match status" value="1"/>
</dbReference>
<dbReference type="Gene3D" id="3.40.50.720">
    <property type="entry name" value="NAD(P)-binding Rossmann-like Domain"/>
    <property type="match status" value="2"/>
</dbReference>
<dbReference type="GO" id="GO:0016628">
    <property type="term" value="F:oxidoreductase activity, acting on the CH-CH group of donors, NAD or NADP as acceptor"/>
    <property type="evidence" value="ECO:0007669"/>
    <property type="project" value="InterPro"/>
</dbReference>
<dbReference type="Pfam" id="PF00984">
    <property type="entry name" value="UDPG_MGDP_dh"/>
    <property type="match status" value="1"/>
</dbReference>
<organism evidence="6 7">
    <name type="scientific">Malonomonas rubra DSM 5091</name>
    <dbReference type="NCBI Taxonomy" id="1122189"/>
    <lineage>
        <taxon>Bacteria</taxon>
        <taxon>Pseudomonadati</taxon>
        <taxon>Thermodesulfobacteriota</taxon>
        <taxon>Desulfuromonadia</taxon>
        <taxon>Desulfuromonadales</taxon>
        <taxon>Geopsychrobacteraceae</taxon>
        <taxon>Malonomonas</taxon>
    </lineage>
</organism>
<dbReference type="SUPFAM" id="SSF51735">
    <property type="entry name" value="NAD(P)-binding Rossmann-fold domains"/>
    <property type="match status" value="1"/>
</dbReference>
<proteinExistence type="inferred from homology"/>
<dbReference type="EMBL" id="FQZT01000010">
    <property type="protein sequence ID" value="SHJ57324.1"/>
    <property type="molecule type" value="Genomic_DNA"/>
</dbReference>
<dbReference type="InterPro" id="IPR017476">
    <property type="entry name" value="UDP-Glc/GDP-Man"/>
</dbReference>
<dbReference type="InterPro" id="IPR036220">
    <property type="entry name" value="UDP-Glc/GDP-Man_DH_C_sf"/>
</dbReference>
<reference evidence="6 7" key="1">
    <citation type="submission" date="2016-11" db="EMBL/GenBank/DDBJ databases">
        <authorList>
            <person name="Jaros S."/>
            <person name="Januszkiewicz K."/>
            <person name="Wedrychowicz H."/>
        </authorList>
    </citation>
    <scope>NUCLEOTIDE SEQUENCE [LARGE SCALE GENOMIC DNA]</scope>
    <source>
        <strain evidence="6 7">DSM 5091</strain>
    </source>
</reference>
<dbReference type="InterPro" id="IPR001732">
    <property type="entry name" value="UDP-Glc/GDP-Man_DH_N"/>
</dbReference>
<gene>
    <name evidence="6" type="ORF">SAMN02745165_02687</name>
</gene>
<keyword evidence="7" id="KW-1185">Reference proteome</keyword>
<dbReference type="PIRSF" id="PIRSF500136">
    <property type="entry name" value="UDP_ManNAc_DH"/>
    <property type="match status" value="1"/>
</dbReference>
<dbReference type="RefSeq" id="WP_084092104.1">
    <property type="nucleotide sequence ID" value="NZ_FQZT01000010.1"/>
</dbReference>
<dbReference type="InterPro" id="IPR014027">
    <property type="entry name" value="UDP-Glc/GDP-Man_DH_C"/>
</dbReference>
<evidence type="ECO:0000313" key="7">
    <source>
        <dbReference type="Proteomes" id="UP000184171"/>
    </source>
</evidence>
<dbReference type="GO" id="GO:0051287">
    <property type="term" value="F:NAD binding"/>
    <property type="evidence" value="ECO:0007669"/>
    <property type="project" value="InterPro"/>
</dbReference>
<evidence type="ECO:0000256" key="4">
    <source>
        <dbReference type="PIRNR" id="PIRNR000124"/>
    </source>
</evidence>
<accession>A0A1M6KEE1</accession>
<evidence type="ECO:0000256" key="1">
    <source>
        <dbReference type="ARBA" id="ARBA00006601"/>
    </source>
</evidence>
<dbReference type="InterPro" id="IPR008927">
    <property type="entry name" value="6-PGluconate_DH-like_C_sf"/>
</dbReference>
<dbReference type="PANTHER" id="PTHR43491">
    <property type="entry name" value="UDP-N-ACETYL-D-MANNOSAMINE DEHYDROGENASE"/>
    <property type="match status" value="1"/>
</dbReference>
<dbReference type="Pfam" id="PF03720">
    <property type="entry name" value="UDPG_MGDP_dh_C"/>
    <property type="match status" value="1"/>
</dbReference>
<dbReference type="NCBIfam" id="TIGR03026">
    <property type="entry name" value="NDP-sugDHase"/>
    <property type="match status" value="1"/>
</dbReference>
<dbReference type="SMART" id="SM00984">
    <property type="entry name" value="UDPG_MGDP_dh_C"/>
    <property type="match status" value="1"/>
</dbReference>
<evidence type="ECO:0000256" key="2">
    <source>
        <dbReference type="ARBA" id="ARBA00023002"/>
    </source>
</evidence>
<evidence type="ECO:0000313" key="6">
    <source>
        <dbReference type="EMBL" id="SHJ57324.1"/>
    </source>
</evidence>
<dbReference type="GO" id="GO:0016616">
    <property type="term" value="F:oxidoreductase activity, acting on the CH-OH group of donors, NAD or NADP as acceptor"/>
    <property type="evidence" value="ECO:0007669"/>
    <property type="project" value="InterPro"/>
</dbReference>
<dbReference type="Proteomes" id="UP000184171">
    <property type="component" value="Unassembled WGS sequence"/>
</dbReference>
<dbReference type="SUPFAM" id="SSF48179">
    <property type="entry name" value="6-phosphogluconate dehydrogenase C-terminal domain-like"/>
    <property type="match status" value="1"/>
</dbReference>
<comment type="similarity">
    <text evidence="1 4">Belongs to the UDP-glucose/GDP-mannose dehydrogenase family.</text>
</comment>
<keyword evidence="2" id="KW-0560">Oxidoreductase</keyword>
<dbReference type="OrthoDB" id="9803238at2"/>
<dbReference type="PANTHER" id="PTHR43491:SF2">
    <property type="entry name" value="UDP-N-ACETYL-D-MANNOSAMINE DEHYDROGENASE"/>
    <property type="match status" value="1"/>
</dbReference>
<feature type="domain" description="UDP-glucose/GDP-mannose dehydrogenase C-terminal" evidence="5">
    <location>
        <begin position="322"/>
        <end position="425"/>
    </location>
</feature>
<sequence length="438" mass="47195">MVTVEKILSKEARIAVVGLGYVGLPLAAAFGRKVDVLGFDIHAEKVEQLKGGFDATGELTSEELASTEIAYTTNPEELKTGDFIIVTVPTPIDENNNPDLYPMEAASKTIGQNLKKGAIVVYESTVYPGVTEDICVPILEEESGLKCGVDFKVGYSPERINPGDKVHTVDKIVKVVSGQDDETLETVAKVYELVVTAGVHRASSIKVAEAAKVIENTQRDLNIALINELALIFNKLDIPTMDVLAAAGTKWNFLKFTPGLVGGHCIGVDPYYLTHKAEQIGYLPQVILAGRRINDGMGKYVAENTVKQMIKAGKVIKGSKVLMLGLTFKEDVPDIRNTKVVDIVSELEDYGVEVLIHDPLADANETKHEYGLELTALAQVGKVDAVILAVGHKEFADMTPATLKEICGNGNGSGVVIDVKCLLNKSEVETAGLGYWSL</sequence>
<dbReference type="InterPro" id="IPR028359">
    <property type="entry name" value="UDP_ManNAc/GlcNAc_DH"/>
</dbReference>
<dbReference type="AlphaFoldDB" id="A0A1M6KEE1"/>
<dbReference type="GO" id="GO:0000271">
    <property type="term" value="P:polysaccharide biosynthetic process"/>
    <property type="evidence" value="ECO:0007669"/>
    <property type="project" value="InterPro"/>
</dbReference>
<dbReference type="InterPro" id="IPR014026">
    <property type="entry name" value="UDP-Glc/GDP-Man_DH_dimer"/>
</dbReference>
<dbReference type="SUPFAM" id="SSF52413">
    <property type="entry name" value="UDP-glucose/GDP-mannose dehydrogenase C-terminal domain"/>
    <property type="match status" value="1"/>
</dbReference>
<evidence type="ECO:0000256" key="3">
    <source>
        <dbReference type="ARBA" id="ARBA00023027"/>
    </source>
</evidence>
<dbReference type="InterPro" id="IPR036291">
    <property type="entry name" value="NAD(P)-bd_dom_sf"/>
</dbReference>
<name>A0A1M6KEE1_MALRU</name>